<gene>
    <name evidence="2" type="ORF">SAMN04488122_6036</name>
</gene>
<name>A0A1I0SBY8_9BACT</name>
<proteinExistence type="predicted"/>
<keyword evidence="1" id="KW-0812">Transmembrane</keyword>
<feature type="transmembrane region" description="Helical" evidence="1">
    <location>
        <begin position="22"/>
        <end position="43"/>
    </location>
</feature>
<protein>
    <submittedName>
        <fullName evidence="2">Uncharacterized protein</fullName>
    </submittedName>
</protein>
<accession>A0A1I0SBY8</accession>
<reference evidence="3" key="1">
    <citation type="submission" date="2016-10" db="EMBL/GenBank/DDBJ databases">
        <authorList>
            <person name="Varghese N."/>
            <person name="Submissions S."/>
        </authorList>
    </citation>
    <scope>NUCLEOTIDE SEQUENCE [LARGE SCALE GENOMIC DNA]</scope>
    <source>
        <strain evidence="3">DSM 3695</strain>
    </source>
</reference>
<dbReference type="Proteomes" id="UP000199310">
    <property type="component" value="Unassembled WGS sequence"/>
</dbReference>
<evidence type="ECO:0000313" key="2">
    <source>
        <dbReference type="EMBL" id="SEW54449.1"/>
    </source>
</evidence>
<dbReference type="OrthoDB" id="676513at2"/>
<dbReference type="RefSeq" id="WP_089902076.1">
    <property type="nucleotide sequence ID" value="NZ_FOJG01000002.1"/>
</dbReference>
<keyword evidence="3" id="KW-1185">Reference proteome</keyword>
<organism evidence="2 3">
    <name type="scientific">Chitinophaga arvensicola</name>
    <dbReference type="NCBI Taxonomy" id="29529"/>
    <lineage>
        <taxon>Bacteria</taxon>
        <taxon>Pseudomonadati</taxon>
        <taxon>Bacteroidota</taxon>
        <taxon>Chitinophagia</taxon>
        <taxon>Chitinophagales</taxon>
        <taxon>Chitinophagaceae</taxon>
        <taxon>Chitinophaga</taxon>
    </lineage>
</organism>
<evidence type="ECO:0000256" key="1">
    <source>
        <dbReference type="SAM" id="Phobius"/>
    </source>
</evidence>
<dbReference type="EMBL" id="FOJG01000002">
    <property type="protein sequence ID" value="SEW54449.1"/>
    <property type="molecule type" value="Genomic_DNA"/>
</dbReference>
<dbReference type="STRING" id="29529.SAMN04488122_6036"/>
<keyword evidence="1" id="KW-0472">Membrane</keyword>
<keyword evidence="1" id="KW-1133">Transmembrane helix</keyword>
<evidence type="ECO:0000313" key="3">
    <source>
        <dbReference type="Proteomes" id="UP000199310"/>
    </source>
</evidence>
<sequence length="66" mass="7876">MEQNTVDNKYDITIDKVSRSRWLFYVQLFCMVAFIVGVSYGLYTHRYKGKPEVKVQESSLYNPKYK</sequence>
<dbReference type="AlphaFoldDB" id="A0A1I0SBY8"/>